<evidence type="ECO:0000256" key="1">
    <source>
        <dbReference type="SAM" id="MobiDB-lite"/>
    </source>
</evidence>
<sequence length="232" mass="26087">MKHLKTHFYFVAFLSKHSQQNFECPEDKVEFCMSLKKNPNNKTISCTAVPFEEEFSKIKSIGNSLDPEVLRGVGVVKHSQIPKKNCKQESSDEEDVTYSRAEIQTAVTDTPLPSTSKGSKYKMACTGNCSNLSVNHVITFDGTNLPLWRLGLNVALEEAGVQFVTDGTDPVPSEEREVIPDTNEEEEDTYGDEILNADEKNEWKGNSCSPHLPVHNRQKIADHTHSEMQNRE</sequence>
<gene>
    <name evidence="2" type="ORF">DAPPUDRAFT_321593</name>
</gene>
<evidence type="ECO:0000313" key="2">
    <source>
        <dbReference type="EMBL" id="EFX77338.1"/>
    </source>
</evidence>
<dbReference type="EMBL" id="GL732563">
    <property type="protein sequence ID" value="EFX77338.1"/>
    <property type="molecule type" value="Genomic_DNA"/>
</dbReference>
<proteinExistence type="predicted"/>
<reference evidence="2 3" key="1">
    <citation type="journal article" date="2011" name="Science">
        <title>The ecoresponsive genome of Daphnia pulex.</title>
        <authorList>
            <person name="Colbourne J.K."/>
            <person name="Pfrender M.E."/>
            <person name="Gilbert D."/>
            <person name="Thomas W.K."/>
            <person name="Tucker A."/>
            <person name="Oakley T.H."/>
            <person name="Tokishita S."/>
            <person name="Aerts A."/>
            <person name="Arnold G.J."/>
            <person name="Basu M.K."/>
            <person name="Bauer D.J."/>
            <person name="Caceres C.E."/>
            <person name="Carmel L."/>
            <person name="Casola C."/>
            <person name="Choi J.H."/>
            <person name="Detter J.C."/>
            <person name="Dong Q."/>
            <person name="Dusheyko S."/>
            <person name="Eads B.D."/>
            <person name="Frohlich T."/>
            <person name="Geiler-Samerotte K.A."/>
            <person name="Gerlach D."/>
            <person name="Hatcher P."/>
            <person name="Jogdeo S."/>
            <person name="Krijgsveld J."/>
            <person name="Kriventseva E.V."/>
            <person name="Kultz D."/>
            <person name="Laforsch C."/>
            <person name="Lindquist E."/>
            <person name="Lopez J."/>
            <person name="Manak J.R."/>
            <person name="Muller J."/>
            <person name="Pangilinan J."/>
            <person name="Patwardhan R.P."/>
            <person name="Pitluck S."/>
            <person name="Pritham E.J."/>
            <person name="Rechtsteiner A."/>
            <person name="Rho M."/>
            <person name="Rogozin I.B."/>
            <person name="Sakarya O."/>
            <person name="Salamov A."/>
            <person name="Schaack S."/>
            <person name="Shapiro H."/>
            <person name="Shiga Y."/>
            <person name="Skalitzky C."/>
            <person name="Smith Z."/>
            <person name="Souvorov A."/>
            <person name="Sung W."/>
            <person name="Tang Z."/>
            <person name="Tsuchiya D."/>
            <person name="Tu H."/>
            <person name="Vos H."/>
            <person name="Wang M."/>
            <person name="Wolf Y.I."/>
            <person name="Yamagata H."/>
            <person name="Yamada T."/>
            <person name="Ye Y."/>
            <person name="Shaw J.R."/>
            <person name="Andrews J."/>
            <person name="Crease T.J."/>
            <person name="Tang H."/>
            <person name="Lucas S.M."/>
            <person name="Robertson H.M."/>
            <person name="Bork P."/>
            <person name="Koonin E.V."/>
            <person name="Zdobnov E.M."/>
            <person name="Grigoriev I.V."/>
            <person name="Lynch M."/>
            <person name="Boore J.L."/>
        </authorList>
    </citation>
    <scope>NUCLEOTIDE SEQUENCE [LARGE SCALE GENOMIC DNA]</scope>
</reference>
<evidence type="ECO:0000313" key="3">
    <source>
        <dbReference type="Proteomes" id="UP000000305"/>
    </source>
</evidence>
<dbReference type="HOGENOM" id="CLU_1195913_0_0_1"/>
<name>E9GT42_DAPPU</name>
<dbReference type="KEGG" id="dpx:DAPPUDRAFT_321593"/>
<protein>
    <submittedName>
        <fullName evidence="2">Uncharacterized protein</fullName>
    </submittedName>
</protein>
<accession>E9GT42</accession>
<dbReference type="Proteomes" id="UP000000305">
    <property type="component" value="Unassembled WGS sequence"/>
</dbReference>
<dbReference type="InParanoid" id="E9GT42"/>
<feature type="compositionally biased region" description="Basic and acidic residues" evidence="1">
    <location>
        <begin position="219"/>
        <end position="232"/>
    </location>
</feature>
<organism evidence="2 3">
    <name type="scientific">Daphnia pulex</name>
    <name type="common">Water flea</name>
    <dbReference type="NCBI Taxonomy" id="6669"/>
    <lineage>
        <taxon>Eukaryota</taxon>
        <taxon>Metazoa</taxon>
        <taxon>Ecdysozoa</taxon>
        <taxon>Arthropoda</taxon>
        <taxon>Crustacea</taxon>
        <taxon>Branchiopoda</taxon>
        <taxon>Diplostraca</taxon>
        <taxon>Cladocera</taxon>
        <taxon>Anomopoda</taxon>
        <taxon>Daphniidae</taxon>
        <taxon>Daphnia</taxon>
    </lineage>
</organism>
<keyword evidence="3" id="KW-1185">Reference proteome</keyword>
<feature type="region of interest" description="Disordered" evidence="1">
    <location>
        <begin position="165"/>
        <end position="232"/>
    </location>
</feature>
<dbReference type="AlphaFoldDB" id="E9GT42"/>
<feature type="compositionally biased region" description="Acidic residues" evidence="1">
    <location>
        <begin position="182"/>
        <end position="191"/>
    </location>
</feature>